<protein>
    <submittedName>
        <fullName evidence="3">Clr5 domain-containing protein</fullName>
    </submittedName>
</protein>
<reference evidence="3 4" key="1">
    <citation type="journal article" date="2024" name="J. Plant Pathol.">
        <title>Sequence and assembly of the genome of Seiridium unicorne, isolate CBS 538.82, causal agent of cypress canker disease.</title>
        <authorList>
            <person name="Scali E."/>
            <person name="Rocca G.D."/>
            <person name="Danti R."/>
            <person name="Garbelotto M."/>
            <person name="Barberini S."/>
            <person name="Baroncelli R."/>
            <person name="Emiliani G."/>
        </authorList>
    </citation>
    <scope>NUCLEOTIDE SEQUENCE [LARGE SCALE GENOMIC DNA]</scope>
    <source>
        <strain evidence="3 4">BM-138-508</strain>
    </source>
</reference>
<feature type="region of interest" description="Disordered" evidence="1">
    <location>
        <begin position="105"/>
        <end position="132"/>
    </location>
</feature>
<organism evidence="3 4">
    <name type="scientific">Seiridium unicorne</name>
    <dbReference type="NCBI Taxonomy" id="138068"/>
    <lineage>
        <taxon>Eukaryota</taxon>
        <taxon>Fungi</taxon>
        <taxon>Dikarya</taxon>
        <taxon>Ascomycota</taxon>
        <taxon>Pezizomycotina</taxon>
        <taxon>Sordariomycetes</taxon>
        <taxon>Xylariomycetidae</taxon>
        <taxon>Amphisphaeriales</taxon>
        <taxon>Sporocadaceae</taxon>
        <taxon>Seiridium</taxon>
    </lineage>
</organism>
<dbReference type="InterPro" id="IPR025676">
    <property type="entry name" value="Clr5_dom"/>
</dbReference>
<evidence type="ECO:0000313" key="4">
    <source>
        <dbReference type="Proteomes" id="UP001408356"/>
    </source>
</evidence>
<dbReference type="Proteomes" id="UP001408356">
    <property type="component" value="Unassembled WGS sequence"/>
</dbReference>
<dbReference type="InterPro" id="IPR011990">
    <property type="entry name" value="TPR-like_helical_dom_sf"/>
</dbReference>
<keyword evidence="4" id="KW-1185">Reference proteome</keyword>
<dbReference type="Pfam" id="PF14420">
    <property type="entry name" value="Clr5"/>
    <property type="match status" value="1"/>
</dbReference>
<accession>A0ABR2VGV8</accession>
<dbReference type="PANTHER" id="PTHR38788">
    <property type="entry name" value="CLR5 DOMAIN-CONTAINING PROTEIN"/>
    <property type="match status" value="1"/>
</dbReference>
<feature type="region of interest" description="Disordered" evidence="1">
    <location>
        <begin position="472"/>
        <end position="495"/>
    </location>
</feature>
<dbReference type="SUPFAM" id="SSF48452">
    <property type="entry name" value="TPR-like"/>
    <property type="match status" value="1"/>
</dbReference>
<dbReference type="EMBL" id="JARVKF010000013">
    <property type="protein sequence ID" value="KAK9425741.1"/>
    <property type="molecule type" value="Genomic_DNA"/>
</dbReference>
<feature type="region of interest" description="Disordered" evidence="1">
    <location>
        <begin position="1"/>
        <end position="20"/>
    </location>
</feature>
<evidence type="ECO:0000259" key="2">
    <source>
        <dbReference type="Pfam" id="PF14420"/>
    </source>
</evidence>
<dbReference type="Gene3D" id="1.25.40.10">
    <property type="entry name" value="Tetratricopeptide repeat domain"/>
    <property type="match status" value="1"/>
</dbReference>
<proteinExistence type="predicted"/>
<gene>
    <name evidence="3" type="ORF">SUNI508_03102</name>
</gene>
<evidence type="ECO:0000256" key="1">
    <source>
        <dbReference type="SAM" id="MobiDB-lite"/>
    </source>
</evidence>
<dbReference type="PANTHER" id="PTHR38788:SF3">
    <property type="entry name" value="CLR5 DOMAIN-CONTAINING PROTEIN"/>
    <property type="match status" value="1"/>
</dbReference>
<sequence>MSAMSLPVRAAAAPPQRGDWERHKRKIAQLYLEDNKPLREVADIMRIEHDFSATSKMYKQRFHQWDFRKNLKAGEVKKFKGQTASGQETHLPVVHGRKLGSKRLKSLVTKSNKSLSRSPESESSRGSPLPGLINAPDDLRLVERSLQAVTSYSRAQLGSQSWDLARYNNEGTGTHFWSTGMNLAAYRIAEKRDLVANFQVLNKCCDEYRSIVQKQDPLLVWVTYNAILQLSRIGDDIAMCFAKLAVGLSSIHFGRSHPLTILWASVRRMDMKEIRHAVLPIIDAQFELFHDEAGPGNTFWPRHTINVTKKLHDLGLLSPEDTHKKLNYTIQWIQENPGLDMRQAEERLNSSRMYIACIYNDCKEYAKADAVLSEVEKWVEKGGCTNDNQQVNCIEIRAELDAKRGNLESAEYHYKKALALAQELLWEKDPGRIGFSLAALENFYLDNGNLEAAHAVRQGYNTYLKSMVGEPKNEDNLLLEDSKEQGDMSEDSDSE</sequence>
<feature type="compositionally biased region" description="Basic and acidic residues" evidence="1">
    <location>
        <begin position="472"/>
        <end position="486"/>
    </location>
</feature>
<feature type="domain" description="Clr5" evidence="2">
    <location>
        <begin position="19"/>
        <end position="69"/>
    </location>
</feature>
<comment type="caution">
    <text evidence="3">The sequence shown here is derived from an EMBL/GenBank/DDBJ whole genome shotgun (WGS) entry which is preliminary data.</text>
</comment>
<evidence type="ECO:0000313" key="3">
    <source>
        <dbReference type="EMBL" id="KAK9425741.1"/>
    </source>
</evidence>
<name>A0ABR2VGV8_9PEZI</name>